<dbReference type="SMART" id="SM00256">
    <property type="entry name" value="FBOX"/>
    <property type="match status" value="1"/>
</dbReference>
<reference evidence="2" key="1">
    <citation type="submission" date="2020-01" db="EMBL/GenBank/DDBJ databases">
        <authorList>
            <person name="Mishra B."/>
        </authorList>
    </citation>
    <scope>NUCLEOTIDE SEQUENCE [LARGE SCALE GENOMIC DNA]</scope>
</reference>
<dbReference type="PANTHER" id="PTHR31111:SF65">
    <property type="entry name" value="F-BOX DOMAIN-CONTAINING PROTEIN"/>
    <property type="match status" value="1"/>
</dbReference>
<dbReference type="PANTHER" id="PTHR31111">
    <property type="entry name" value="BNAA05G37150D PROTEIN-RELATED"/>
    <property type="match status" value="1"/>
</dbReference>
<dbReference type="InterPro" id="IPR017451">
    <property type="entry name" value="F-box-assoc_interact_dom"/>
</dbReference>
<evidence type="ECO:0000313" key="2">
    <source>
        <dbReference type="EMBL" id="CAA7018467.1"/>
    </source>
</evidence>
<comment type="caution">
    <text evidence="2">The sequence shown here is derived from an EMBL/GenBank/DDBJ whole genome shotgun (WGS) entry which is preliminary data.</text>
</comment>
<dbReference type="Gene3D" id="1.20.1280.50">
    <property type="match status" value="1"/>
</dbReference>
<gene>
    <name evidence="2" type="ORF">MERR_LOCUS5702</name>
</gene>
<dbReference type="Proteomes" id="UP000467841">
    <property type="component" value="Unassembled WGS sequence"/>
</dbReference>
<dbReference type="InterPro" id="IPR036047">
    <property type="entry name" value="F-box-like_dom_sf"/>
</dbReference>
<evidence type="ECO:0000259" key="1">
    <source>
        <dbReference type="PROSITE" id="PS50181"/>
    </source>
</evidence>
<dbReference type="InterPro" id="IPR001810">
    <property type="entry name" value="F-box_dom"/>
</dbReference>
<dbReference type="EMBL" id="CACVBM020000388">
    <property type="protein sequence ID" value="CAA7018467.1"/>
    <property type="molecule type" value="Genomic_DNA"/>
</dbReference>
<proteinExistence type="predicted"/>
<evidence type="ECO:0000313" key="3">
    <source>
        <dbReference type="Proteomes" id="UP000467841"/>
    </source>
</evidence>
<dbReference type="InterPro" id="IPR013187">
    <property type="entry name" value="F-box-assoc_dom_typ3"/>
</dbReference>
<dbReference type="Pfam" id="PF00646">
    <property type="entry name" value="F-box"/>
    <property type="match status" value="1"/>
</dbReference>
<accession>A0A6D2HZS1</accession>
<dbReference type="NCBIfam" id="TIGR01640">
    <property type="entry name" value="F_box_assoc_1"/>
    <property type="match status" value="1"/>
</dbReference>
<feature type="domain" description="F-box" evidence="1">
    <location>
        <begin position="11"/>
        <end position="47"/>
    </location>
</feature>
<dbReference type="Pfam" id="PF08268">
    <property type="entry name" value="FBA_3"/>
    <property type="match status" value="1"/>
</dbReference>
<organism evidence="2 3">
    <name type="scientific">Microthlaspi erraticum</name>
    <dbReference type="NCBI Taxonomy" id="1685480"/>
    <lineage>
        <taxon>Eukaryota</taxon>
        <taxon>Viridiplantae</taxon>
        <taxon>Streptophyta</taxon>
        <taxon>Embryophyta</taxon>
        <taxon>Tracheophyta</taxon>
        <taxon>Spermatophyta</taxon>
        <taxon>Magnoliopsida</taxon>
        <taxon>eudicotyledons</taxon>
        <taxon>Gunneridae</taxon>
        <taxon>Pentapetalae</taxon>
        <taxon>rosids</taxon>
        <taxon>malvids</taxon>
        <taxon>Brassicales</taxon>
        <taxon>Brassicaceae</taxon>
        <taxon>Coluteocarpeae</taxon>
        <taxon>Microthlaspi</taxon>
    </lineage>
</organism>
<keyword evidence="3" id="KW-1185">Reference proteome</keyword>
<name>A0A6D2HZS1_9BRAS</name>
<dbReference type="AlphaFoldDB" id="A0A6D2HZS1"/>
<dbReference type="PROSITE" id="PS50181">
    <property type="entry name" value="FBOX"/>
    <property type="match status" value="1"/>
</dbReference>
<dbReference type="SUPFAM" id="SSF81383">
    <property type="entry name" value="F-box domain"/>
    <property type="match status" value="1"/>
</dbReference>
<dbReference type="OrthoDB" id="1076913at2759"/>
<sequence length="384" mass="43109">MEKLKEEKVSESDTIQIPADVLIDIFSRIPAKSIARLRCVSKLWRSIPVLPGFTELFLTKSLPRPRLLFAVVVNGDLLFFSSPQPQNPAYNSCLVATRYKCFPSHHPSVICPPLRGLVFHRGTAGKERVICNPATGESITLPEVKAKCISGENFFGYDPINKQFKVLCKILSRHGGGGANTHRVLTLETGKLIWRRTMECKPHSDRYGEICINGVLYYGAHIKGSCVIVCFDFCSEKFSFVKIHEEMSDGTLINYKGKLGVLLVKHGCEVVLWVLEEDSGKQIWSDKGISVGLSSYGEIGKDIHIVGMTEAGEIVFSPYSQSNPFYLFYFKLESNTFTKVNIHMQGFEEFKDPNISPHIFLDYAENMKRLQVCSEHGCFCKCAS</sequence>
<protein>
    <recommendedName>
        <fullName evidence="1">F-box domain-containing protein</fullName>
    </recommendedName>
</protein>